<feature type="domain" description="Transposase (putative) gypsy type" evidence="3">
    <location>
        <begin position="4"/>
        <end position="51"/>
    </location>
</feature>
<feature type="non-terminal residue" evidence="4">
    <location>
        <position position="1"/>
    </location>
</feature>
<evidence type="ECO:0000256" key="2">
    <source>
        <dbReference type="SAM" id="SignalP"/>
    </source>
</evidence>
<feature type="region of interest" description="Disordered" evidence="1">
    <location>
        <begin position="147"/>
        <end position="178"/>
    </location>
</feature>
<dbReference type="Proteomes" id="UP000257109">
    <property type="component" value="Unassembled WGS sequence"/>
</dbReference>
<gene>
    <name evidence="4" type="ORF">CR513_62187</name>
</gene>
<dbReference type="AlphaFoldDB" id="A0A371E133"/>
<dbReference type="InterPro" id="IPR007321">
    <property type="entry name" value="Transposase_28"/>
</dbReference>
<keyword evidence="2" id="KW-0732">Signal</keyword>
<dbReference type="EMBL" id="QJKJ01017430">
    <property type="protein sequence ID" value="RDX58495.1"/>
    <property type="molecule type" value="Genomic_DNA"/>
</dbReference>
<reference evidence="4" key="1">
    <citation type="submission" date="2018-05" db="EMBL/GenBank/DDBJ databases">
        <title>Draft genome of Mucuna pruriens seed.</title>
        <authorList>
            <person name="Nnadi N.E."/>
            <person name="Vos R."/>
            <person name="Hasami M.H."/>
            <person name="Devisetty U.K."/>
            <person name="Aguiy J.C."/>
        </authorList>
    </citation>
    <scope>NUCLEOTIDE SEQUENCE [LARGE SCALE GENOMIC DNA]</scope>
    <source>
        <strain evidence="4">JCA_2017</strain>
    </source>
</reference>
<dbReference type="OrthoDB" id="1436780at2759"/>
<evidence type="ECO:0000259" key="3">
    <source>
        <dbReference type="Pfam" id="PF04195"/>
    </source>
</evidence>
<organism evidence="4 5">
    <name type="scientific">Mucuna pruriens</name>
    <name type="common">Velvet bean</name>
    <name type="synonym">Dolichos pruriens</name>
    <dbReference type="NCBI Taxonomy" id="157652"/>
    <lineage>
        <taxon>Eukaryota</taxon>
        <taxon>Viridiplantae</taxon>
        <taxon>Streptophyta</taxon>
        <taxon>Embryophyta</taxon>
        <taxon>Tracheophyta</taxon>
        <taxon>Spermatophyta</taxon>
        <taxon>Magnoliopsida</taxon>
        <taxon>eudicotyledons</taxon>
        <taxon>Gunneridae</taxon>
        <taxon>Pentapetalae</taxon>
        <taxon>rosids</taxon>
        <taxon>fabids</taxon>
        <taxon>Fabales</taxon>
        <taxon>Fabaceae</taxon>
        <taxon>Papilionoideae</taxon>
        <taxon>50 kb inversion clade</taxon>
        <taxon>NPAAA clade</taxon>
        <taxon>indigoferoid/millettioid clade</taxon>
        <taxon>Phaseoleae</taxon>
        <taxon>Mucuna</taxon>
    </lineage>
</organism>
<accession>A0A371E133</accession>
<dbReference type="Pfam" id="PF04195">
    <property type="entry name" value="Transposase_28"/>
    <property type="match status" value="1"/>
</dbReference>
<evidence type="ECO:0000313" key="4">
    <source>
        <dbReference type="EMBL" id="RDX58495.1"/>
    </source>
</evidence>
<feature type="chain" id="PRO_5016959878" description="Transposase (putative) gypsy type domain-containing protein" evidence="2">
    <location>
        <begin position="22"/>
        <end position="178"/>
    </location>
</feature>
<name>A0A371E133_MUCPR</name>
<protein>
    <recommendedName>
        <fullName evidence="3">Transposase (putative) gypsy type domain-containing protein</fullName>
    </recommendedName>
</protein>
<comment type="caution">
    <text evidence="4">The sequence shown here is derived from an EMBL/GenBank/DDBJ whole genome shotgun (WGS) entry which is preliminary data.</text>
</comment>
<proteinExistence type="predicted"/>
<keyword evidence="5" id="KW-1185">Reference proteome</keyword>
<feature type="compositionally biased region" description="Basic and acidic residues" evidence="1">
    <location>
        <begin position="147"/>
        <end position="157"/>
    </location>
</feature>
<feature type="signal peptide" evidence="2">
    <location>
        <begin position="1"/>
        <end position="21"/>
    </location>
</feature>
<evidence type="ECO:0000256" key="1">
    <source>
        <dbReference type="SAM" id="MobiDB-lite"/>
    </source>
</evidence>
<feature type="compositionally biased region" description="Basic and acidic residues" evidence="1">
    <location>
        <begin position="169"/>
        <end position="178"/>
    </location>
</feature>
<evidence type="ECO:0000313" key="5">
    <source>
        <dbReference type="Proteomes" id="UP000257109"/>
    </source>
</evidence>
<sequence>MFSKLGIRLPFFVFECAILRALNMALTQLHPNSWAFVKAFELLCEDMEREPPLTDKVGWNFLSSRPKRKLMKPYCENYKRFKDHLFRVPVEQKGPNLLLGYSIKDITSLKTHSRFTSPAVVAEASPLSVVGPAEIVTQVVEVDSIEESPKVAPEKVDGTVSKQAIGEGVLHDEERPSK</sequence>